<sequence length="514" mass="55432">MTIPLLKRYPQLARFRLIWLAPVFALVALLAWALASPMGAGPDDDYHLASTWCANPANTSACLPGSDSTERIVPEIINEAPCYAGKPETSADCQDEYGFDSTPTLETDRGNFIGEYPPVFYAFMSLFVGPDILAAIMAMRIVNVLLFLGITVTLYALLPIERRPTLVWGWLITTIPLGIFLITSNNPSSWAVIGVGSAWLALLGWFETRGKRRITLGALFAVSVLMAAGARGDAALYSIIGIGAVLLLRLSWTKRFWLDAILPIAMTIVAAVFFLTSRQSSSGTQGFGGAGITPTDAVGGSASDSLEGFGLLAYNLLNIPKIWAGVFGDWGLGWLDTSMPAVVLFGSVAVFVAIGFGGLSRLSPRKTLVVLLLALTVWVLPAFVLYQGGDVVGESVQPRYILPLIVLLGGLLMLTRGAQRIEFTRAQLVLVGTTLAVVQFVALHMNLRRYVTGTDGASANLDAGIEWWWDIPISPNGVWILGSLAYAALVFVLLREFSRRSALERELATRSSLA</sequence>
<evidence type="ECO:0000313" key="3">
    <source>
        <dbReference type="Proteomes" id="UP000294194"/>
    </source>
</evidence>
<dbReference type="InterPro" id="IPR018674">
    <property type="entry name" value="DUF2142_membrane"/>
</dbReference>
<evidence type="ECO:0000313" key="2">
    <source>
        <dbReference type="EMBL" id="TBN55947.1"/>
    </source>
</evidence>
<dbReference type="EMBL" id="SISG01000001">
    <property type="protein sequence ID" value="TBN55947.1"/>
    <property type="molecule type" value="Genomic_DNA"/>
</dbReference>
<dbReference type="Proteomes" id="UP000294194">
    <property type="component" value="Unassembled WGS sequence"/>
</dbReference>
<feature type="transmembrane region" description="Helical" evidence="1">
    <location>
        <begin position="428"/>
        <end position="447"/>
    </location>
</feature>
<evidence type="ECO:0000256" key="1">
    <source>
        <dbReference type="SAM" id="Phobius"/>
    </source>
</evidence>
<feature type="transmembrane region" description="Helical" evidence="1">
    <location>
        <begin position="400"/>
        <end position="416"/>
    </location>
</feature>
<accession>A0A4Q9GS71</accession>
<organism evidence="2 3">
    <name type="scientific">Glaciihabitans arcticus</name>
    <dbReference type="NCBI Taxonomy" id="2668039"/>
    <lineage>
        <taxon>Bacteria</taxon>
        <taxon>Bacillati</taxon>
        <taxon>Actinomycetota</taxon>
        <taxon>Actinomycetes</taxon>
        <taxon>Micrococcales</taxon>
        <taxon>Microbacteriaceae</taxon>
        <taxon>Glaciihabitans</taxon>
    </lineage>
</organism>
<feature type="transmembrane region" description="Helical" evidence="1">
    <location>
        <begin position="257"/>
        <end position="276"/>
    </location>
</feature>
<dbReference type="Pfam" id="PF09913">
    <property type="entry name" value="DUF2142"/>
    <property type="match status" value="1"/>
</dbReference>
<dbReference type="RefSeq" id="WP_130980058.1">
    <property type="nucleotide sequence ID" value="NZ_SISG01000001.1"/>
</dbReference>
<feature type="transmembrane region" description="Helical" evidence="1">
    <location>
        <begin position="477"/>
        <end position="494"/>
    </location>
</feature>
<keyword evidence="3" id="KW-1185">Reference proteome</keyword>
<proteinExistence type="predicted"/>
<feature type="transmembrane region" description="Helical" evidence="1">
    <location>
        <begin position="235"/>
        <end position="252"/>
    </location>
</feature>
<feature type="transmembrane region" description="Helical" evidence="1">
    <location>
        <begin position="368"/>
        <end position="388"/>
    </location>
</feature>
<gene>
    <name evidence="2" type="ORF">EYE40_00230</name>
</gene>
<dbReference type="AlphaFoldDB" id="A0A4Q9GS71"/>
<comment type="caution">
    <text evidence="2">The sequence shown here is derived from an EMBL/GenBank/DDBJ whole genome shotgun (WGS) entry which is preliminary data.</text>
</comment>
<feature type="transmembrane region" description="Helical" evidence="1">
    <location>
        <begin position="337"/>
        <end position="356"/>
    </location>
</feature>
<feature type="transmembrane region" description="Helical" evidence="1">
    <location>
        <begin position="213"/>
        <end position="229"/>
    </location>
</feature>
<protein>
    <submittedName>
        <fullName evidence="2">DUF2142 domain-containing protein</fullName>
    </submittedName>
</protein>
<keyword evidence="1" id="KW-0812">Transmembrane</keyword>
<name>A0A4Q9GS71_9MICO</name>
<feature type="transmembrane region" description="Helical" evidence="1">
    <location>
        <begin position="165"/>
        <end position="182"/>
    </location>
</feature>
<reference evidence="3" key="1">
    <citation type="submission" date="2019-02" db="EMBL/GenBank/DDBJ databases">
        <title>Glaciihabitans arcticus sp. nov., a psychrotolerant bacterium isolated from polar soil.</title>
        <authorList>
            <person name="Dahal R.H."/>
        </authorList>
    </citation>
    <scope>NUCLEOTIDE SEQUENCE [LARGE SCALE GENOMIC DNA]</scope>
    <source>
        <strain evidence="3">RP-3-7</strain>
    </source>
</reference>
<feature type="transmembrane region" description="Helical" evidence="1">
    <location>
        <begin position="132"/>
        <end position="158"/>
    </location>
</feature>
<feature type="transmembrane region" description="Helical" evidence="1">
    <location>
        <begin position="188"/>
        <end position="206"/>
    </location>
</feature>
<keyword evidence="1" id="KW-1133">Transmembrane helix</keyword>
<keyword evidence="1" id="KW-0472">Membrane</keyword>